<comment type="caution">
    <text evidence="1">The sequence shown here is derived from an EMBL/GenBank/DDBJ whole genome shotgun (WGS) entry which is preliminary data.</text>
</comment>
<name>A0AA39APX2_VITRO</name>
<evidence type="ECO:0000313" key="1">
    <source>
        <dbReference type="EMBL" id="KAJ9709678.1"/>
    </source>
</evidence>
<accession>A0AA39APX2</accession>
<dbReference type="Proteomes" id="UP001168098">
    <property type="component" value="Unassembled WGS sequence"/>
</dbReference>
<dbReference type="EMBL" id="JARBHA010000001">
    <property type="protein sequence ID" value="KAJ9709678.1"/>
    <property type="molecule type" value="Genomic_DNA"/>
</dbReference>
<protein>
    <submittedName>
        <fullName evidence="1">Uncharacterized protein</fullName>
    </submittedName>
</protein>
<evidence type="ECO:0000313" key="2">
    <source>
        <dbReference type="Proteomes" id="UP001168098"/>
    </source>
</evidence>
<dbReference type="InterPro" id="IPR039904">
    <property type="entry name" value="TRANK1"/>
</dbReference>
<reference evidence="1 2" key="1">
    <citation type="journal article" date="2023" name="BMC Biotechnol.">
        <title>Vitis rotundifolia cv Carlos genome sequencing.</title>
        <authorList>
            <person name="Huff M."/>
            <person name="Hulse-Kemp A."/>
            <person name="Scheffler B."/>
            <person name="Youngblood R."/>
            <person name="Simpson S."/>
            <person name="Babiker E."/>
            <person name="Staton M."/>
        </authorList>
    </citation>
    <scope>NUCLEOTIDE SEQUENCE [LARGE SCALE GENOMIC DNA]</scope>
    <source>
        <tissue evidence="1">Leaf</tissue>
    </source>
</reference>
<dbReference type="AlphaFoldDB" id="A0AA39APX2"/>
<dbReference type="PANTHER" id="PTHR21529:SF4">
    <property type="entry name" value="TPR AND ANKYRIN REPEAT-CONTAINING PROTEIN 1"/>
    <property type="match status" value="1"/>
</dbReference>
<proteinExistence type="predicted"/>
<keyword evidence="2" id="KW-1185">Reference proteome</keyword>
<gene>
    <name evidence="1" type="ORF">PVL29_001249</name>
</gene>
<dbReference type="PANTHER" id="PTHR21529">
    <property type="entry name" value="MAMMARY TURMOR VIRUS RECEPTOR HOMOLOG 1, 2 MTVR1, 2"/>
    <property type="match status" value="1"/>
</dbReference>
<sequence length="203" mass="23584">MACRRAPQMKGSSLGTKITEEADLGLKIGHSKAFLKSEDFIRKEELIIKAKVNVETVSKQLCGFIYTEVDILSHEQSNLFELNQYFRSSQNNESVRARSEERVSSNQFSIETSVCFLEVWNFWKDEIVNILRYLDGSVKKYLDYKELCLNYLGVLKQFNKQTLYFVLYPEADWVRKTDNRFLHGNGKLVFIDASQFVSAARSY</sequence>
<organism evidence="1 2">
    <name type="scientific">Vitis rotundifolia</name>
    <name type="common">Muscadine grape</name>
    <dbReference type="NCBI Taxonomy" id="103349"/>
    <lineage>
        <taxon>Eukaryota</taxon>
        <taxon>Viridiplantae</taxon>
        <taxon>Streptophyta</taxon>
        <taxon>Embryophyta</taxon>
        <taxon>Tracheophyta</taxon>
        <taxon>Spermatophyta</taxon>
        <taxon>Magnoliopsida</taxon>
        <taxon>eudicotyledons</taxon>
        <taxon>Gunneridae</taxon>
        <taxon>Pentapetalae</taxon>
        <taxon>rosids</taxon>
        <taxon>Vitales</taxon>
        <taxon>Vitaceae</taxon>
        <taxon>Viteae</taxon>
        <taxon>Vitis</taxon>
    </lineage>
</organism>